<evidence type="ECO:0000313" key="1">
    <source>
        <dbReference type="EMBL" id="PXF61843.1"/>
    </source>
</evidence>
<dbReference type="EMBL" id="PQXF01000002">
    <property type="protein sequence ID" value="PXF61843.1"/>
    <property type="molecule type" value="Genomic_DNA"/>
</dbReference>
<protein>
    <submittedName>
        <fullName evidence="1">Uncharacterized protein</fullName>
    </submittedName>
</protein>
<reference evidence="1" key="1">
    <citation type="submission" date="2018-01" db="EMBL/GenBank/DDBJ databases">
        <authorList>
            <person name="Krukenberg V."/>
        </authorList>
    </citation>
    <scope>NUCLEOTIDE SEQUENCE</scope>
    <source>
        <strain evidence="1">E20ANME2</strain>
    </source>
</reference>
<name>A0AC61L657_9EURY</name>
<sequence length="330" mass="38534">LEKEDSYFIGSDVVKANYENQTGEEVTKSYVDRVLKEARLVRSPAKKKKGRSKYMKYPEYTLTKLGKSMMSIDFIGPKYLKGSDNRINFLSCKYIRPEKLGMVKRVGGQTTEQAIRTLEEIWMSHPIPEILKIDNDSAFGANLPHEKYIGKLAFFLLNLGVYPLYIAPRSPWNNGQVEGFNSVFSKKFWNKLQFSDEQEIDVKIMDFNVAYEKYSRLISNNPELDEEDVKYMDDFKDVDLENMHAKYFKVDKIYFLRIVRRKNDKGSDEEYGFIDVLKHEIRLPKDLINLFVLCTINIRSKQLEINIELDDGSLKEIKSVAFTIKNVIYN</sequence>
<feature type="non-terminal residue" evidence="1">
    <location>
        <position position="1"/>
    </location>
</feature>
<dbReference type="Proteomes" id="UP000248329">
    <property type="component" value="Unassembled WGS sequence"/>
</dbReference>
<gene>
    <name evidence="1" type="ORF">C4B59_01025</name>
</gene>
<accession>A0AC61L657</accession>
<proteinExistence type="predicted"/>
<evidence type="ECO:0000313" key="2">
    <source>
        <dbReference type="Proteomes" id="UP000248329"/>
    </source>
</evidence>
<organism evidence="1 2">
    <name type="scientific">Candidatus Methanogaster sp</name>
    <dbReference type="NCBI Taxonomy" id="3386292"/>
    <lineage>
        <taxon>Archaea</taxon>
        <taxon>Methanobacteriati</taxon>
        <taxon>Methanobacteriota</taxon>
        <taxon>Stenosarchaea group</taxon>
        <taxon>Methanomicrobia</taxon>
        <taxon>Methanosarcinales</taxon>
        <taxon>ANME-2 cluster</taxon>
        <taxon>Candidatus Methanogasteraceae</taxon>
        <taxon>Candidatus Methanogaster</taxon>
    </lineage>
</organism>
<comment type="caution">
    <text evidence="1">The sequence shown here is derived from an EMBL/GenBank/DDBJ whole genome shotgun (WGS) entry which is preliminary data.</text>
</comment>